<keyword evidence="5" id="KW-0645">Protease</keyword>
<keyword evidence="3" id="KW-0547">Nucleotide-binding</keyword>
<dbReference type="Pfam" id="PF00664">
    <property type="entry name" value="ABC_membrane"/>
    <property type="match status" value="1"/>
</dbReference>
<dbReference type="InterPro" id="IPR003593">
    <property type="entry name" value="AAA+_ATPase"/>
</dbReference>
<dbReference type="CDD" id="cd18555">
    <property type="entry name" value="ABC_6TM_T1SS_like"/>
    <property type="match status" value="1"/>
</dbReference>
<comment type="subcellular location">
    <subcellularLocation>
        <location evidence="1">Cell membrane</location>
        <topology evidence="1">Multi-pass membrane protein</topology>
    </subcellularLocation>
</comment>
<keyword evidence="4" id="KW-0378">Hydrolase</keyword>
<dbReference type="PANTHER" id="PTHR43394">
    <property type="entry name" value="ATP-DEPENDENT PERMEASE MDL1, MITOCHONDRIAL"/>
    <property type="match status" value="1"/>
</dbReference>
<evidence type="ECO:0000259" key="12">
    <source>
        <dbReference type="PROSITE" id="PS50990"/>
    </source>
</evidence>
<dbReference type="PROSITE" id="PS00211">
    <property type="entry name" value="ABC_TRANSPORTER_1"/>
    <property type="match status" value="1"/>
</dbReference>
<dbReference type="Gene3D" id="1.20.1560.10">
    <property type="entry name" value="ABC transporter type 1, transmembrane domain"/>
    <property type="match status" value="1"/>
</dbReference>
<dbReference type="SMART" id="SM00382">
    <property type="entry name" value="AAA"/>
    <property type="match status" value="1"/>
</dbReference>
<feature type="transmembrane region" description="Helical" evidence="9">
    <location>
        <begin position="423"/>
        <end position="442"/>
    </location>
</feature>
<dbReference type="Proteomes" id="UP000652153">
    <property type="component" value="Unassembled WGS sequence"/>
</dbReference>
<dbReference type="InterPro" id="IPR033839">
    <property type="entry name" value="Lacticin_481_peptidase"/>
</dbReference>
<dbReference type="InterPro" id="IPR036640">
    <property type="entry name" value="ABC1_TM_sf"/>
</dbReference>
<evidence type="ECO:0000256" key="4">
    <source>
        <dbReference type="ARBA" id="ARBA00022801"/>
    </source>
</evidence>
<dbReference type="SUPFAM" id="SSF52540">
    <property type="entry name" value="P-loop containing nucleoside triphosphate hydrolases"/>
    <property type="match status" value="1"/>
</dbReference>
<feature type="domain" description="ABC transmembrane type-1" evidence="11">
    <location>
        <begin position="163"/>
        <end position="443"/>
    </location>
</feature>
<dbReference type="PROSITE" id="PS50990">
    <property type="entry name" value="PEPTIDASE_C39"/>
    <property type="match status" value="1"/>
</dbReference>
<dbReference type="Pfam" id="PF03412">
    <property type="entry name" value="Peptidase_C39"/>
    <property type="match status" value="1"/>
</dbReference>
<organism evidence="13 14">
    <name type="scientific">Paenibacillus silvae</name>
    <dbReference type="NCBI Taxonomy" id="1325358"/>
    <lineage>
        <taxon>Bacteria</taxon>
        <taxon>Bacillati</taxon>
        <taxon>Bacillota</taxon>
        <taxon>Bacilli</taxon>
        <taxon>Bacillales</taxon>
        <taxon>Paenibacillaceae</taxon>
        <taxon>Paenibacillus</taxon>
    </lineage>
</organism>
<keyword evidence="8 9" id="KW-0472">Membrane</keyword>
<keyword evidence="7 9" id="KW-1133">Transmembrane helix</keyword>
<gene>
    <name evidence="13" type="primary">clyB</name>
    <name evidence="13" type="ORF">GCM10008014_51210</name>
</gene>
<evidence type="ECO:0000256" key="3">
    <source>
        <dbReference type="ARBA" id="ARBA00022741"/>
    </source>
</evidence>
<name>A0ABQ1ZJ44_9BACL</name>
<feature type="transmembrane region" description="Helical" evidence="9">
    <location>
        <begin position="380"/>
        <end position="403"/>
    </location>
</feature>
<evidence type="ECO:0000313" key="14">
    <source>
        <dbReference type="Proteomes" id="UP000652153"/>
    </source>
</evidence>
<keyword evidence="14" id="KW-1185">Reference proteome</keyword>
<dbReference type="InterPro" id="IPR005074">
    <property type="entry name" value="Peptidase_C39"/>
</dbReference>
<evidence type="ECO:0000259" key="10">
    <source>
        <dbReference type="PROSITE" id="PS50893"/>
    </source>
</evidence>
<dbReference type="InterPro" id="IPR003439">
    <property type="entry name" value="ABC_transporter-like_ATP-bd"/>
</dbReference>
<evidence type="ECO:0000256" key="5">
    <source>
        <dbReference type="ARBA" id="ARBA00022807"/>
    </source>
</evidence>
<evidence type="ECO:0000256" key="6">
    <source>
        <dbReference type="ARBA" id="ARBA00022840"/>
    </source>
</evidence>
<dbReference type="InterPro" id="IPR027417">
    <property type="entry name" value="P-loop_NTPase"/>
</dbReference>
<comment type="caution">
    <text evidence="13">The sequence shown here is derived from an EMBL/GenBank/DDBJ whole genome shotgun (WGS) entry which is preliminary data.</text>
</comment>
<dbReference type="Gene3D" id="3.90.70.10">
    <property type="entry name" value="Cysteine proteinases"/>
    <property type="match status" value="1"/>
</dbReference>
<feature type="transmembrane region" description="Helical" evidence="9">
    <location>
        <begin position="276"/>
        <end position="294"/>
    </location>
</feature>
<dbReference type="PANTHER" id="PTHR43394:SF1">
    <property type="entry name" value="ATP-BINDING CASSETTE SUB-FAMILY B MEMBER 10, MITOCHONDRIAL"/>
    <property type="match status" value="1"/>
</dbReference>
<feature type="domain" description="Peptidase C39" evidence="12">
    <location>
        <begin position="12"/>
        <end position="132"/>
    </location>
</feature>
<feature type="transmembrane region" description="Helical" evidence="9">
    <location>
        <begin position="300"/>
        <end position="318"/>
    </location>
</feature>
<dbReference type="RefSeq" id="WP_188594401.1">
    <property type="nucleotide sequence ID" value="NZ_BMFU01000012.1"/>
</dbReference>
<protein>
    <submittedName>
        <fullName evidence="13">Peptidase C39</fullName>
    </submittedName>
</protein>
<evidence type="ECO:0000259" key="11">
    <source>
        <dbReference type="PROSITE" id="PS50929"/>
    </source>
</evidence>
<evidence type="ECO:0000313" key="13">
    <source>
        <dbReference type="EMBL" id="GGH68614.1"/>
    </source>
</evidence>
<accession>A0ABQ1ZJ44</accession>
<feature type="transmembrane region" description="Helical" evidence="9">
    <location>
        <begin position="198"/>
        <end position="218"/>
    </location>
</feature>
<dbReference type="CDD" id="cd02425">
    <property type="entry name" value="Peptidase_C39F"/>
    <property type="match status" value="1"/>
</dbReference>
<evidence type="ECO:0000256" key="9">
    <source>
        <dbReference type="SAM" id="Phobius"/>
    </source>
</evidence>
<feature type="domain" description="ABC transporter" evidence="10">
    <location>
        <begin position="476"/>
        <end position="709"/>
    </location>
</feature>
<dbReference type="PROSITE" id="PS50929">
    <property type="entry name" value="ABC_TM1F"/>
    <property type="match status" value="1"/>
</dbReference>
<dbReference type="InterPro" id="IPR017871">
    <property type="entry name" value="ABC_transporter-like_CS"/>
</dbReference>
<reference evidence="14" key="1">
    <citation type="journal article" date="2019" name="Int. J. Syst. Evol. Microbiol.">
        <title>The Global Catalogue of Microorganisms (GCM) 10K type strain sequencing project: providing services to taxonomists for standard genome sequencing and annotation.</title>
        <authorList>
            <consortium name="The Broad Institute Genomics Platform"/>
            <consortium name="The Broad Institute Genome Sequencing Center for Infectious Disease"/>
            <person name="Wu L."/>
            <person name="Ma J."/>
        </authorList>
    </citation>
    <scope>NUCLEOTIDE SEQUENCE [LARGE SCALE GENOMIC DNA]</scope>
    <source>
        <strain evidence="14">CGMCC 1.12770</strain>
    </source>
</reference>
<dbReference type="EMBL" id="BMFU01000012">
    <property type="protein sequence ID" value="GGH68614.1"/>
    <property type="molecule type" value="Genomic_DNA"/>
</dbReference>
<sequence length="734" mass="84331">MIRKRNIPFIEQMSQTECGIACMAMLCAYYGKHVTLFELRDRIGSGRDGNTLYDLKRLGEDLGLEAKCYKIEDLNLLSQLKEPLICFWEQKHYVLLERISSKYYYILDPAQGRMKLNKEQFMHSFSNYVLHGKPGTAFQQQKPKSLWKPYLEMLWKKPKLLTFMLFTNLLLQLFVLISPIFVQQMIDNIAIQDNSKYINIYLLGMIVSFALYFVFALIKNEVSIHVFKYLDRSMSWQYFRHLLVIPYNFFQIRSTGDLMYRFSNLRSIRLILSNQVMKSILDAILFIVIVSYMLVKSPLLSLYVFLFAGLLYLGIQLLRPHLHEASRNELSKDTKLFSYQNESVSGILNIKITGAEETVSQRWKSYYDHFVKAFVTRERLYGILGAFSGGLTMYMPLFIIWIGAGHVAAGGLSLGELIAFQTIAVYFISTANSLILSLETFYQLKVYLRRIRDVVDTPAEVPQETKLLQAELTGDIAFDQVSFAYTMYSEPVLKDLNFQIQAGQKIAIIGASGSGKSTLANLLVGLYRPSEGEIYYGPHRLEELDKPYTRQQMGIVNQQPFMFNQSIVDNIKGNNEQVTMEDIVQAAKVAQIHDEIMNMPMKYETLLSENAQNMSGGQRQRLAIARALVHLPKVIVFDEATNALDSINEKKIDEFLSQLQCTRIVIAHRLSTIMDADQIFVMSNGSIIEKGRHDELIQTSTYYQNLVEAYRFMDMKGGEKHVISSVEKPVFQNS</sequence>
<evidence type="ECO:0000256" key="7">
    <source>
        <dbReference type="ARBA" id="ARBA00022989"/>
    </source>
</evidence>
<feature type="transmembrane region" description="Helical" evidence="9">
    <location>
        <begin position="160"/>
        <end position="186"/>
    </location>
</feature>
<keyword evidence="5" id="KW-0788">Thiol protease</keyword>
<evidence type="ECO:0000256" key="1">
    <source>
        <dbReference type="ARBA" id="ARBA00004651"/>
    </source>
</evidence>
<dbReference type="Pfam" id="PF00005">
    <property type="entry name" value="ABC_tran"/>
    <property type="match status" value="1"/>
</dbReference>
<evidence type="ECO:0000256" key="8">
    <source>
        <dbReference type="ARBA" id="ARBA00023136"/>
    </source>
</evidence>
<dbReference type="SUPFAM" id="SSF90123">
    <property type="entry name" value="ABC transporter transmembrane region"/>
    <property type="match status" value="1"/>
</dbReference>
<dbReference type="InterPro" id="IPR011527">
    <property type="entry name" value="ABC1_TM_dom"/>
</dbReference>
<dbReference type="Gene3D" id="3.40.50.300">
    <property type="entry name" value="P-loop containing nucleotide triphosphate hydrolases"/>
    <property type="match status" value="1"/>
</dbReference>
<proteinExistence type="predicted"/>
<dbReference type="PROSITE" id="PS50893">
    <property type="entry name" value="ABC_TRANSPORTER_2"/>
    <property type="match status" value="1"/>
</dbReference>
<evidence type="ECO:0000256" key="2">
    <source>
        <dbReference type="ARBA" id="ARBA00022692"/>
    </source>
</evidence>
<keyword evidence="6" id="KW-0067">ATP-binding</keyword>
<keyword evidence="2 9" id="KW-0812">Transmembrane</keyword>
<dbReference type="InterPro" id="IPR039421">
    <property type="entry name" value="Type_1_exporter"/>
</dbReference>